<keyword evidence="2" id="KW-1185">Reference proteome</keyword>
<reference evidence="1 2" key="1">
    <citation type="journal article" date="2009" name="Stand. Genomic Sci.">
        <title>Complete genome sequence of Rhodothermus marinus type strain (R-10).</title>
        <authorList>
            <person name="Nolan M."/>
            <person name="Tindall B.J."/>
            <person name="Pomrenke H."/>
            <person name="Lapidus A."/>
            <person name="Copeland A."/>
            <person name="Glavina Del Rio T."/>
            <person name="Lucas S."/>
            <person name="Chen F."/>
            <person name="Tice H."/>
            <person name="Cheng J.F."/>
            <person name="Saunders E."/>
            <person name="Han C."/>
            <person name="Bruce D."/>
            <person name="Goodwin L."/>
            <person name="Chain P."/>
            <person name="Pitluck S."/>
            <person name="Ovchinikova G."/>
            <person name="Pati A."/>
            <person name="Ivanova N."/>
            <person name="Mavromatis K."/>
            <person name="Chen A."/>
            <person name="Palaniappan K."/>
            <person name="Land M."/>
            <person name="Hauser L."/>
            <person name="Chang Y.J."/>
            <person name="Jeffries C.D."/>
            <person name="Brettin T."/>
            <person name="Goker M."/>
            <person name="Bristow J."/>
            <person name="Eisen J.A."/>
            <person name="Markowitz V."/>
            <person name="Hugenholtz P."/>
            <person name="Kyrpides N.C."/>
            <person name="Klenk H.P."/>
            <person name="Detter J.C."/>
        </authorList>
    </citation>
    <scope>NUCLEOTIDE SEQUENCE [LARGE SCALE GENOMIC DNA]</scope>
    <source>
        <strain evidence="2">ATCC 43812 / DSM 4252 / R-10</strain>
        <plasmid evidence="1">pRMAR01</plasmid>
    </source>
</reference>
<gene>
    <name evidence="1" type="ordered locus">Rmar_2813</name>
</gene>
<organism evidence="1 2">
    <name type="scientific">Rhodothermus marinus (strain ATCC 43812 / DSM 4252 / R-10)</name>
    <name type="common">Rhodothermus obamensis</name>
    <dbReference type="NCBI Taxonomy" id="518766"/>
    <lineage>
        <taxon>Bacteria</taxon>
        <taxon>Pseudomonadati</taxon>
        <taxon>Rhodothermota</taxon>
        <taxon>Rhodothermia</taxon>
        <taxon>Rhodothermales</taxon>
        <taxon>Rhodothermaceae</taxon>
        <taxon>Rhodothermus</taxon>
    </lineage>
</organism>
<accession>D0MKL7</accession>
<sequence length="53" mass="6077">MNFHMVVFCQLAECSISGYQDGPLFNCQNKRSQIHLGGFSMLLGQVSYPRYLF</sequence>
<evidence type="ECO:0000313" key="2">
    <source>
        <dbReference type="Proteomes" id="UP000002221"/>
    </source>
</evidence>
<protein>
    <submittedName>
        <fullName evidence="1">Uncharacterized protein</fullName>
    </submittedName>
</protein>
<dbReference type="EMBL" id="CP001808">
    <property type="protein sequence ID" value="ACY49681.1"/>
    <property type="molecule type" value="Genomic_DNA"/>
</dbReference>
<name>D0MKL7_RHOM4</name>
<dbReference type="HOGENOM" id="CLU_3065638_0_0_10"/>
<dbReference type="KEGG" id="rmr:Rmar_2813"/>
<dbReference type="Proteomes" id="UP000002221">
    <property type="component" value="Plasmid pRMAR01"/>
</dbReference>
<proteinExistence type="predicted"/>
<keyword evidence="1" id="KW-0614">Plasmid</keyword>
<evidence type="ECO:0000313" key="1">
    <source>
        <dbReference type="EMBL" id="ACY49681.1"/>
    </source>
</evidence>
<geneLocation type="plasmid" evidence="1 2">
    <name>pRMAR01</name>
</geneLocation>
<dbReference type="AlphaFoldDB" id="D0MKL7"/>